<evidence type="ECO:0000256" key="5">
    <source>
        <dbReference type="ARBA" id="ARBA00022859"/>
    </source>
</evidence>
<dbReference type="InterPro" id="IPR013083">
    <property type="entry name" value="Znf_RING/FYVE/PHD"/>
</dbReference>
<keyword evidence="3 6" id="KW-0863">Zinc-finger</keyword>
<evidence type="ECO:0000256" key="1">
    <source>
        <dbReference type="ARBA" id="ARBA00022588"/>
    </source>
</evidence>
<evidence type="ECO:0000256" key="6">
    <source>
        <dbReference type="PROSITE-ProRule" id="PRU00024"/>
    </source>
</evidence>
<dbReference type="Pfam" id="PF15227">
    <property type="entry name" value="zf-C3HC4_4"/>
    <property type="match status" value="1"/>
</dbReference>
<evidence type="ECO:0000256" key="7">
    <source>
        <dbReference type="SAM" id="MobiDB-lite"/>
    </source>
</evidence>
<comment type="caution">
    <text evidence="11">The sequence shown here is derived from an EMBL/GenBank/DDBJ whole genome shotgun (WGS) entry which is preliminary data.</text>
</comment>
<dbReference type="InterPro" id="IPR001870">
    <property type="entry name" value="B30.2/SPRY"/>
</dbReference>
<dbReference type="PROSITE" id="PS50119">
    <property type="entry name" value="ZF_BBOX"/>
    <property type="match status" value="1"/>
</dbReference>
<dbReference type="SUPFAM" id="SSF49899">
    <property type="entry name" value="Concanavalin A-like lectins/glucanases"/>
    <property type="match status" value="1"/>
</dbReference>
<dbReference type="SMART" id="SM00336">
    <property type="entry name" value="BBOX"/>
    <property type="match status" value="1"/>
</dbReference>
<dbReference type="GO" id="GO:0045087">
    <property type="term" value="P:innate immune response"/>
    <property type="evidence" value="ECO:0007669"/>
    <property type="project" value="UniProtKB-KW"/>
</dbReference>
<dbReference type="InterPro" id="IPR000315">
    <property type="entry name" value="Znf_B-box"/>
</dbReference>
<dbReference type="CDD" id="cd12891">
    <property type="entry name" value="SPRY_PRY_C-I_2"/>
    <property type="match status" value="1"/>
</dbReference>
<dbReference type="PROSITE" id="PS50089">
    <property type="entry name" value="ZF_RING_2"/>
    <property type="match status" value="1"/>
</dbReference>
<dbReference type="Gene3D" id="3.30.40.10">
    <property type="entry name" value="Zinc/RING finger domain, C3HC4 (zinc finger)"/>
    <property type="match status" value="1"/>
</dbReference>
<dbReference type="EMBL" id="JANPWB010000014">
    <property type="protein sequence ID" value="KAJ1098172.1"/>
    <property type="molecule type" value="Genomic_DNA"/>
</dbReference>
<dbReference type="Gene3D" id="2.60.120.920">
    <property type="match status" value="1"/>
</dbReference>
<dbReference type="GO" id="GO:0008270">
    <property type="term" value="F:zinc ion binding"/>
    <property type="evidence" value="ECO:0007669"/>
    <property type="project" value="UniProtKB-KW"/>
</dbReference>
<proteinExistence type="predicted"/>
<dbReference type="SUPFAM" id="SSF57845">
    <property type="entry name" value="B-box zinc-binding domain"/>
    <property type="match status" value="1"/>
</dbReference>
<dbReference type="SMART" id="SM00184">
    <property type="entry name" value="RING"/>
    <property type="match status" value="1"/>
</dbReference>
<keyword evidence="12" id="KW-1185">Reference proteome</keyword>
<dbReference type="SUPFAM" id="SSF57850">
    <property type="entry name" value="RING/U-box"/>
    <property type="match status" value="1"/>
</dbReference>
<evidence type="ECO:0000256" key="3">
    <source>
        <dbReference type="ARBA" id="ARBA00022771"/>
    </source>
</evidence>
<dbReference type="InterPro" id="IPR043136">
    <property type="entry name" value="B30.2/SPRY_sf"/>
</dbReference>
<dbReference type="InterPro" id="IPR001841">
    <property type="entry name" value="Znf_RING"/>
</dbReference>
<dbReference type="InterPro" id="IPR003879">
    <property type="entry name" value="Butyrophylin_SPRY"/>
</dbReference>
<evidence type="ECO:0000259" key="8">
    <source>
        <dbReference type="PROSITE" id="PS50089"/>
    </source>
</evidence>
<feature type="domain" description="RING-type" evidence="8">
    <location>
        <begin position="12"/>
        <end position="55"/>
    </location>
</feature>
<keyword evidence="4" id="KW-0862">Zinc</keyword>
<dbReference type="InterPro" id="IPR051051">
    <property type="entry name" value="E3_ubiq-ligase_TRIM/RNF"/>
</dbReference>
<evidence type="ECO:0000259" key="10">
    <source>
        <dbReference type="PROSITE" id="PS50188"/>
    </source>
</evidence>
<dbReference type="Gene3D" id="3.30.160.60">
    <property type="entry name" value="Classic Zinc Finger"/>
    <property type="match status" value="1"/>
</dbReference>
<dbReference type="Pfam" id="PF00643">
    <property type="entry name" value="zf-B_box"/>
    <property type="match status" value="1"/>
</dbReference>
<dbReference type="Proteomes" id="UP001066276">
    <property type="component" value="Chromosome 10"/>
</dbReference>
<protein>
    <submittedName>
        <fullName evidence="11">Uncharacterized protein</fullName>
    </submittedName>
</protein>
<evidence type="ECO:0000256" key="4">
    <source>
        <dbReference type="ARBA" id="ARBA00022833"/>
    </source>
</evidence>
<dbReference type="AlphaFoldDB" id="A0AAV7M3K3"/>
<dbReference type="InterPro" id="IPR013320">
    <property type="entry name" value="ConA-like_dom_sf"/>
</dbReference>
<reference evidence="11" key="1">
    <citation type="journal article" date="2022" name="bioRxiv">
        <title>Sequencing and chromosome-scale assembly of the giantPleurodeles waltlgenome.</title>
        <authorList>
            <person name="Brown T."/>
            <person name="Elewa A."/>
            <person name="Iarovenko S."/>
            <person name="Subramanian E."/>
            <person name="Araus A.J."/>
            <person name="Petzold A."/>
            <person name="Susuki M."/>
            <person name="Suzuki K.-i.T."/>
            <person name="Hayashi T."/>
            <person name="Toyoda A."/>
            <person name="Oliveira C."/>
            <person name="Osipova E."/>
            <person name="Leigh N.D."/>
            <person name="Simon A."/>
            <person name="Yun M.H."/>
        </authorList>
    </citation>
    <scope>NUCLEOTIDE SEQUENCE</scope>
    <source>
        <strain evidence="11">20211129_DDA</strain>
        <tissue evidence="11">Liver</tissue>
    </source>
</reference>
<keyword evidence="1" id="KW-0399">Innate immunity</keyword>
<evidence type="ECO:0000313" key="11">
    <source>
        <dbReference type="EMBL" id="KAJ1098172.1"/>
    </source>
</evidence>
<dbReference type="PROSITE" id="PS50188">
    <property type="entry name" value="B302_SPRY"/>
    <property type="match status" value="1"/>
</dbReference>
<sequence length="543" mass="61735">MATSDLGEELKCSICLGLYQDPVSLRCGHNFCRSCIRKMWDGQTEAGVFACPYCREVYLKRPKLKSNWTLNNVVKCYISSRAKMEKSSVFCTYCLGPPTQADKLCLQCEMFLCESHLQKHNERANHFLAEPTTLLESRKCSTHKELFKCYCADDDTYLCVTCVVINKHKDHRVQLLSEASEKWKEELEQALQKLTMQSKTIGHKVDGLLEYKANFSEMMTCVKTNTSALFSDMRALLDDKEKEFQSKMKALETNTFLQISHHIQEQENKRSVIVEKMQHLKELCSHTDPLTLLEECKLLYVDENDPDESEEESDECGTSTASEQENEMPNKDRGERTILVTLQSVLNSFIEMIPKLKTKRGIYLRGSSDIILDVGTIGLKTGMVVSEDLKTVSHSRTPALSLKSDVFKECFQVLGSIAFSSGQHYWEVETSSTGIWAIGVAYPSIERVGPRSGIGYNDKSWCLDWNMEGLTAYHNSKADDLEFEIFPNKFGIYLDYDSGVLSFYHVSESVSHLYSFTAAFTEPLQPAFCVDDGGWVRIRSLQC</sequence>
<dbReference type="InterPro" id="IPR017907">
    <property type="entry name" value="Znf_RING_CS"/>
</dbReference>
<dbReference type="PANTHER" id="PTHR25465:SF41">
    <property type="entry name" value="E3 UBIQUITIN-PROTEIN LIGASE RNF135"/>
    <property type="match status" value="1"/>
</dbReference>
<dbReference type="PANTHER" id="PTHR25465">
    <property type="entry name" value="B-BOX DOMAIN CONTAINING"/>
    <property type="match status" value="1"/>
</dbReference>
<feature type="domain" description="B30.2/SPRY" evidence="10">
    <location>
        <begin position="350"/>
        <end position="543"/>
    </location>
</feature>
<feature type="compositionally biased region" description="Acidic residues" evidence="7">
    <location>
        <begin position="304"/>
        <end position="315"/>
    </location>
</feature>
<evidence type="ECO:0000313" key="12">
    <source>
        <dbReference type="Proteomes" id="UP001066276"/>
    </source>
</evidence>
<dbReference type="PRINTS" id="PR01407">
    <property type="entry name" value="BUTYPHLNCDUF"/>
</dbReference>
<feature type="region of interest" description="Disordered" evidence="7">
    <location>
        <begin position="304"/>
        <end position="334"/>
    </location>
</feature>
<evidence type="ECO:0000259" key="9">
    <source>
        <dbReference type="PROSITE" id="PS50119"/>
    </source>
</evidence>
<keyword evidence="2" id="KW-0479">Metal-binding</keyword>
<dbReference type="InterPro" id="IPR003877">
    <property type="entry name" value="SPRY_dom"/>
</dbReference>
<evidence type="ECO:0000256" key="2">
    <source>
        <dbReference type="ARBA" id="ARBA00022723"/>
    </source>
</evidence>
<dbReference type="PROSITE" id="PS00518">
    <property type="entry name" value="ZF_RING_1"/>
    <property type="match status" value="1"/>
</dbReference>
<dbReference type="SMART" id="SM00449">
    <property type="entry name" value="SPRY"/>
    <property type="match status" value="1"/>
</dbReference>
<feature type="domain" description="B box-type" evidence="9">
    <location>
        <begin position="135"/>
        <end position="176"/>
    </location>
</feature>
<name>A0AAV7M3K3_PLEWA</name>
<dbReference type="Pfam" id="PF00622">
    <property type="entry name" value="SPRY"/>
    <property type="match status" value="1"/>
</dbReference>
<gene>
    <name evidence="11" type="ORF">NDU88_003288</name>
</gene>
<keyword evidence="5" id="KW-0391">Immunity</keyword>
<organism evidence="11 12">
    <name type="scientific">Pleurodeles waltl</name>
    <name type="common">Iberian ribbed newt</name>
    <dbReference type="NCBI Taxonomy" id="8319"/>
    <lineage>
        <taxon>Eukaryota</taxon>
        <taxon>Metazoa</taxon>
        <taxon>Chordata</taxon>
        <taxon>Craniata</taxon>
        <taxon>Vertebrata</taxon>
        <taxon>Euteleostomi</taxon>
        <taxon>Amphibia</taxon>
        <taxon>Batrachia</taxon>
        <taxon>Caudata</taxon>
        <taxon>Salamandroidea</taxon>
        <taxon>Salamandridae</taxon>
        <taxon>Pleurodelinae</taxon>
        <taxon>Pleurodeles</taxon>
    </lineage>
</organism>
<accession>A0AAV7M3K3</accession>